<dbReference type="RefSeq" id="WP_187244079.1">
    <property type="nucleotide sequence ID" value="NZ_BAAAOK010000004.1"/>
</dbReference>
<sequence>MGRRLNDDRGAAALDYLGVLALVAAVAGALFLAPIPDDIADETRNQICRVLRAGGAVDECDKARTPPVAPVVPQPVAVDPDIPTGACLTSIDNEYLEPSATLGIKRRLEAMADGGSQITVRHNKRADGSDQWQVWDMGWSDGGANASIDKIGPVEVNAGIWATIEGTDTEIYNFGSEKEARAFREQLRDYRIGGANGWAKVAIRTLPPSGLITRMIGGLPVIGDPFEEFMGAKEPDRKPSQEMVDGGLWAGFYNDIGLGKLPFSIVGRDWATASGGVIKDNENGDTTYYLQASNQIMESVELDFEKVLKQLKLDRRIPADLSKAIAELQRRAVQLGGMPVTIPPNLQRVLASDSGAGVGGRHTASRMYGYTIDKNGKPKSFSILNDNQLSWHWRGDAKLGPDALKVAGWYQDSLGGGRWRTTKELDLTNPLDKRVFDGAVQTLAQTPNGAIDAASLLDQMWDAGAGKMSRVNYDYQARTAQPSLSTPLGGLAFEWERNKSNATSAEYFKPGVGWLPWKGCGTR</sequence>
<keyword evidence="1" id="KW-0472">Membrane</keyword>
<keyword evidence="3" id="KW-1185">Reference proteome</keyword>
<evidence type="ECO:0000313" key="3">
    <source>
        <dbReference type="Proteomes" id="UP000805614"/>
    </source>
</evidence>
<gene>
    <name evidence="2" type="ORF">HKK74_16355</name>
</gene>
<evidence type="ECO:0000313" key="2">
    <source>
        <dbReference type="EMBL" id="MBC6467063.1"/>
    </source>
</evidence>
<reference evidence="2 3" key="1">
    <citation type="submission" date="2020-06" db="EMBL/GenBank/DDBJ databases">
        <title>Actinomadura xiongansis sp. nov., isolated from soil of Baiyangdian.</title>
        <authorList>
            <person name="Zhang X."/>
        </authorList>
    </citation>
    <scope>NUCLEOTIDE SEQUENCE [LARGE SCALE GENOMIC DNA]</scope>
    <source>
        <strain evidence="2 3">HBUM206468</strain>
    </source>
</reference>
<comment type="caution">
    <text evidence="2">The sequence shown here is derived from an EMBL/GenBank/DDBJ whole genome shotgun (WGS) entry which is preliminary data.</text>
</comment>
<organism evidence="2 3">
    <name type="scientific">Actinomadura alba</name>
    <dbReference type="NCBI Taxonomy" id="406431"/>
    <lineage>
        <taxon>Bacteria</taxon>
        <taxon>Bacillati</taxon>
        <taxon>Actinomycetota</taxon>
        <taxon>Actinomycetes</taxon>
        <taxon>Streptosporangiales</taxon>
        <taxon>Thermomonosporaceae</taxon>
        <taxon>Actinomadura</taxon>
    </lineage>
</organism>
<dbReference type="EMBL" id="JABVEC010000011">
    <property type="protein sequence ID" value="MBC6467063.1"/>
    <property type="molecule type" value="Genomic_DNA"/>
</dbReference>
<keyword evidence="1" id="KW-0812">Transmembrane</keyword>
<dbReference type="Proteomes" id="UP000805614">
    <property type="component" value="Unassembled WGS sequence"/>
</dbReference>
<name>A0ABR7LQD6_9ACTN</name>
<feature type="transmembrane region" description="Helical" evidence="1">
    <location>
        <begin position="12"/>
        <end position="35"/>
    </location>
</feature>
<proteinExistence type="predicted"/>
<keyword evidence="1" id="KW-1133">Transmembrane helix</keyword>
<accession>A0ABR7LQD6</accession>
<evidence type="ECO:0000256" key="1">
    <source>
        <dbReference type="SAM" id="Phobius"/>
    </source>
</evidence>
<protein>
    <submittedName>
        <fullName evidence="2">Uncharacterized protein</fullName>
    </submittedName>
</protein>